<proteinExistence type="predicted"/>
<feature type="domain" description="N-acetyltransferase" evidence="1">
    <location>
        <begin position="12"/>
        <end position="168"/>
    </location>
</feature>
<dbReference type="Gene3D" id="3.40.630.30">
    <property type="match status" value="1"/>
</dbReference>
<keyword evidence="3" id="KW-1185">Reference proteome</keyword>
<organism evidence="2 3">
    <name type="scientific">Streptomyces virginiae</name>
    <name type="common">Streptomyces cinnamonensis</name>
    <dbReference type="NCBI Taxonomy" id="1961"/>
    <lineage>
        <taxon>Bacteria</taxon>
        <taxon>Bacillati</taxon>
        <taxon>Actinomycetota</taxon>
        <taxon>Actinomycetes</taxon>
        <taxon>Kitasatosporales</taxon>
        <taxon>Streptomycetaceae</taxon>
        <taxon>Streptomyces</taxon>
    </lineage>
</organism>
<dbReference type="Pfam" id="PF00583">
    <property type="entry name" value="Acetyltransf_1"/>
    <property type="match status" value="1"/>
</dbReference>
<accession>A0ABQ3NNR6</accession>
<dbReference type="SUPFAM" id="SSF55729">
    <property type="entry name" value="Acyl-CoA N-acyltransferases (Nat)"/>
    <property type="match status" value="1"/>
</dbReference>
<dbReference type="RefSeq" id="WP_053613468.1">
    <property type="nucleotide sequence ID" value="NZ_BMRU01000060.1"/>
</dbReference>
<gene>
    <name evidence="2" type="ORF">Scinn_38790</name>
</gene>
<sequence length="171" mass="18432">MPDLIVPPQRTLRLEPVTADNFDAVCAVQVRPDQGHLVSPVVKSLAEAYVHPDSAWPRAVVDGDVVVGFVMAFHDIAWDPATDPGDRRSGIWRLNIDAGGQGKGYGRFAVHAVVEEIRRRGTHQQAHVSWHIGPGSPEPFYLGLGFTPTGELSGDQRVGVLTLDATAPRAG</sequence>
<dbReference type="InterPro" id="IPR000182">
    <property type="entry name" value="GNAT_dom"/>
</dbReference>
<dbReference type="GeneID" id="86952182"/>
<dbReference type="PROSITE" id="PS51186">
    <property type="entry name" value="GNAT"/>
    <property type="match status" value="1"/>
</dbReference>
<protein>
    <submittedName>
        <fullName evidence="2">N-acetyltransferase</fullName>
    </submittedName>
</protein>
<evidence type="ECO:0000313" key="2">
    <source>
        <dbReference type="EMBL" id="GHI14416.1"/>
    </source>
</evidence>
<comment type="caution">
    <text evidence="2">The sequence shown here is derived from an EMBL/GenBank/DDBJ whole genome shotgun (WGS) entry which is preliminary data.</text>
</comment>
<evidence type="ECO:0000313" key="3">
    <source>
        <dbReference type="Proteomes" id="UP000660554"/>
    </source>
</evidence>
<reference evidence="3" key="1">
    <citation type="submission" date="2020-09" db="EMBL/GenBank/DDBJ databases">
        <title>Whole genome shotgun sequence of Streptomyces cinnamonensis NBRC 15873.</title>
        <authorList>
            <person name="Komaki H."/>
            <person name="Tamura T."/>
        </authorList>
    </citation>
    <scope>NUCLEOTIDE SEQUENCE [LARGE SCALE GENOMIC DNA]</scope>
    <source>
        <strain evidence="3">NBRC 15873</strain>
    </source>
</reference>
<dbReference type="Proteomes" id="UP000660554">
    <property type="component" value="Unassembled WGS sequence"/>
</dbReference>
<dbReference type="EMBL" id="BNDV01000008">
    <property type="protein sequence ID" value="GHI14416.1"/>
    <property type="molecule type" value="Genomic_DNA"/>
</dbReference>
<name>A0ABQ3NNR6_STRVG</name>
<dbReference type="InterPro" id="IPR016181">
    <property type="entry name" value="Acyl_CoA_acyltransferase"/>
</dbReference>
<evidence type="ECO:0000259" key="1">
    <source>
        <dbReference type="PROSITE" id="PS51186"/>
    </source>
</evidence>